<evidence type="ECO:0000256" key="2">
    <source>
        <dbReference type="ARBA" id="ARBA00023015"/>
    </source>
</evidence>
<dbReference type="RefSeq" id="WP_126792131.1">
    <property type="nucleotide sequence ID" value="NZ_CP060720.1"/>
</dbReference>
<keyword evidence="8" id="KW-1185">Reference proteome</keyword>
<dbReference type="PANTHER" id="PTHR30204:SF69">
    <property type="entry name" value="MERR-FAMILY TRANSCRIPTIONAL REGULATOR"/>
    <property type="match status" value="1"/>
</dbReference>
<dbReference type="AlphaFoldDB" id="A0A430B760"/>
<protein>
    <recommendedName>
        <fullName evidence="6">HTH merR-type domain-containing protein</fullName>
    </recommendedName>
</protein>
<dbReference type="Proteomes" id="UP000288028">
    <property type="component" value="Unassembled WGS sequence"/>
</dbReference>
<keyword evidence="2" id="KW-0805">Transcription regulation</keyword>
<accession>A0A430B760</accession>
<dbReference type="SMART" id="SM00422">
    <property type="entry name" value="HTH_MERR"/>
    <property type="match status" value="1"/>
</dbReference>
<evidence type="ECO:0000256" key="5">
    <source>
        <dbReference type="SAM" id="Coils"/>
    </source>
</evidence>
<dbReference type="Gene3D" id="1.10.1660.10">
    <property type="match status" value="1"/>
</dbReference>
<comment type="caution">
    <text evidence="7">The sequence shown here is derived from an EMBL/GenBank/DDBJ whole genome shotgun (WGS) entry which is preliminary data.</text>
</comment>
<name>A0A430B760_9ENTE</name>
<dbReference type="InterPro" id="IPR000551">
    <property type="entry name" value="MerR-type_HTH_dom"/>
</dbReference>
<dbReference type="SUPFAM" id="SSF46955">
    <property type="entry name" value="Putative DNA-binding domain"/>
    <property type="match status" value="1"/>
</dbReference>
<evidence type="ECO:0000313" key="7">
    <source>
        <dbReference type="EMBL" id="RSU16087.1"/>
    </source>
</evidence>
<dbReference type="PANTHER" id="PTHR30204">
    <property type="entry name" value="REDOX-CYCLING DRUG-SENSING TRANSCRIPTIONAL ACTIVATOR SOXR"/>
    <property type="match status" value="1"/>
</dbReference>
<dbReference type="GO" id="GO:0003700">
    <property type="term" value="F:DNA-binding transcription factor activity"/>
    <property type="evidence" value="ECO:0007669"/>
    <property type="project" value="InterPro"/>
</dbReference>
<feature type="domain" description="HTH merR-type" evidence="6">
    <location>
        <begin position="3"/>
        <end position="73"/>
    </location>
</feature>
<dbReference type="EMBL" id="NGKB01000003">
    <property type="protein sequence ID" value="RSU16087.1"/>
    <property type="molecule type" value="Genomic_DNA"/>
</dbReference>
<evidence type="ECO:0000256" key="3">
    <source>
        <dbReference type="ARBA" id="ARBA00023125"/>
    </source>
</evidence>
<evidence type="ECO:0000313" key="8">
    <source>
        <dbReference type="Proteomes" id="UP000288028"/>
    </source>
</evidence>
<dbReference type="OrthoDB" id="9773308at2"/>
<keyword evidence="4" id="KW-0804">Transcription</keyword>
<keyword evidence="5" id="KW-0175">Coiled coil</keyword>
<keyword evidence="3" id="KW-0238">DNA-binding</keyword>
<evidence type="ECO:0000259" key="6">
    <source>
        <dbReference type="PROSITE" id="PS50937"/>
    </source>
</evidence>
<reference evidence="7 8" key="1">
    <citation type="submission" date="2017-05" db="EMBL/GenBank/DDBJ databases">
        <title>Vagococcus spp. assemblies.</title>
        <authorList>
            <person name="Gulvik C.A."/>
        </authorList>
    </citation>
    <scope>NUCLEOTIDE SEQUENCE [LARGE SCALE GENOMIC DNA]</scope>
    <source>
        <strain evidence="7 8">SS1714</strain>
    </source>
</reference>
<dbReference type="InterPro" id="IPR009061">
    <property type="entry name" value="DNA-bd_dom_put_sf"/>
</dbReference>
<dbReference type="PROSITE" id="PS50937">
    <property type="entry name" value="HTH_MERR_2"/>
    <property type="match status" value="1"/>
</dbReference>
<organism evidence="7 8">
    <name type="scientific">Vagococcus carniphilus</name>
    <dbReference type="NCBI Taxonomy" id="218144"/>
    <lineage>
        <taxon>Bacteria</taxon>
        <taxon>Bacillati</taxon>
        <taxon>Bacillota</taxon>
        <taxon>Bacilli</taxon>
        <taxon>Lactobacillales</taxon>
        <taxon>Enterococcaceae</taxon>
        <taxon>Vagococcus</taxon>
    </lineage>
</organism>
<dbReference type="Pfam" id="PF13411">
    <property type="entry name" value="MerR_1"/>
    <property type="match status" value="1"/>
</dbReference>
<dbReference type="GO" id="GO:0003677">
    <property type="term" value="F:DNA binding"/>
    <property type="evidence" value="ECO:0007669"/>
    <property type="project" value="UniProtKB-KW"/>
</dbReference>
<sequence length="269" mass="32306">MRLYSIGEFSKASGVSIRALRYYDKKGYLKPDYINPETNYRYYSQEQFGTLTMILLCSDFDFPISRVKEFEEEDSSFDLFKLIKEMEFDIEKKQLRLTILKQSLEELEKNIARLQAKKKLKGHYKDYFPERTFILQEFTGENPLYLDFTEMTNRVYEKVRAEKFITMFNRGVLKVKTVSGEKRFVFLEILPKDLSEEQQKQVVKIPRGNYDCIIYPFHKFYQDFKSFWGKELEENQLIIYSSLYDKNYQKSASHIEIQSLSYDANIYDF</sequence>
<dbReference type="InterPro" id="IPR047057">
    <property type="entry name" value="MerR_fam"/>
</dbReference>
<gene>
    <name evidence="7" type="ORF">CBF28_03815</name>
</gene>
<dbReference type="GeneID" id="95581416"/>
<feature type="coiled-coil region" evidence="5">
    <location>
        <begin position="90"/>
        <end position="117"/>
    </location>
</feature>
<evidence type="ECO:0000256" key="1">
    <source>
        <dbReference type="ARBA" id="ARBA00022491"/>
    </source>
</evidence>
<keyword evidence="1" id="KW-0678">Repressor</keyword>
<evidence type="ECO:0000256" key="4">
    <source>
        <dbReference type="ARBA" id="ARBA00023163"/>
    </source>
</evidence>
<proteinExistence type="predicted"/>